<evidence type="ECO:0000256" key="2">
    <source>
        <dbReference type="SAM" id="SignalP"/>
    </source>
</evidence>
<dbReference type="InterPro" id="IPR036908">
    <property type="entry name" value="RlpA-like_sf"/>
</dbReference>
<dbReference type="EMBL" id="PXYV01000012">
    <property type="protein sequence ID" value="PSR22776.1"/>
    <property type="molecule type" value="Genomic_DNA"/>
</dbReference>
<evidence type="ECO:0000313" key="5">
    <source>
        <dbReference type="Proteomes" id="UP000241848"/>
    </source>
</evidence>
<gene>
    <name evidence="4" type="ORF">C7B45_05440</name>
</gene>
<feature type="chain" id="PRO_5015690712" description="3D domain-containing protein" evidence="2">
    <location>
        <begin position="29"/>
        <end position="202"/>
    </location>
</feature>
<keyword evidence="1 2" id="KW-0732">Signal</keyword>
<comment type="caution">
    <text evidence="4">The sequence shown here is derived from an EMBL/GenBank/DDBJ whole genome shotgun (WGS) entry which is preliminary data.</text>
</comment>
<evidence type="ECO:0000259" key="3">
    <source>
        <dbReference type="Pfam" id="PF06725"/>
    </source>
</evidence>
<dbReference type="Pfam" id="PF06725">
    <property type="entry name" value="3D"/>
    <property type="match status" value="1"/>
</dbReference>
<reference evidence="4 5" key="1">
    <citation type="journal article" date="2014" name="BMC Genomics">
        <title>Comparison of environmental and isolate Sulfobacillus genomes reveals diverse carbon, sulfur, nitrogen, and hydrogen metabolisms.</title>
        <authorList>
            <person name="Justice N.B."/>
            <person name="Norman A."/>
            <person name="Brown C.T."/>
            <person name="Singh A."/>
            <person name="Thomas B.C."/>
            <person name="Banfield J.F."/>
        </authorList>
    </citation>
    <scope>NUCLEOTIDE SEQUENCE [LARGE SCALE GENOMIC DNA]</scope>
    <source>
        <strain evidence="4">AMDSBA3</strain>
    </source>
</reference>
<feature type="signal peptide" evidence="2">
    <location>
        <begin position="1"/>
        <end position="28"/>
    </location>
</feature>
<dbReference type="InterPro" id="IPR059180">
    <property type="entry name" value="3D_YorM"/>
</dbReference>
<dbReference type="InterPro" id="IPR010611">
    <property type="entry name" value="3D_dom"/>
</dbReference>
<dbReference type="CDD" id="cd14667">
    <property type="entry name" value="3D_containing_proteins"/>
    <property type="match status" value="1"/>
</dbReference>
<accession>A0A2T2WKN9</accession>
<protein>
    <recommendedName>
        <fullName evidence="3">3D domain-containing protein</fullName>
    </recommendedName>
</protein>
<sequence>MIVMRHWTILCGGAAVVASLCLSTPSFAATSPVKTTGQTIVMTATAYGPSAEDNYPYAATNYFGQPLTGGDIAVDPSVIPLGSCVAVTGYHSPYLPEGGFIGEADDEEDAIQGDRVDIYLDGSTAAVSSFGIQSVNVTVLGPVSNAAQSGTDACSAYQVTTMVRTTAVRKIKRHKSQMPASKPARPYLTINLNTIPPNIRRR</sequence>
<organism evidence="4 5">
    <name type="scientific">Sulfobacillus acidophilus</name>
    <dbReference type="NCBI Taxonomy" id="53633"/>
    <lineage>
        <taxon>Bacteria</taxon>
        <taxon>Bacillati</taxon>
        <taxon>Bacillota</taxon>
        <taxon>Clostridia</taxon>
        <taxon>Eubacteriales</taxon>
        <taxon>Clostridiales Family XVII. Incertae Sedis</taxon>
        <taxon>Sulfobacillus</taxon>
    </lineage>
</organism>
<name>A0A2T2WKN9_9FIRM</name>
<proteinExistence type="predicted"/>
<dbReference type="InterPro" id="IPR051933">
    <property type="entry name" value="Resuscitation_pf_RpfB"/>
</dbReference>
<dbReference type="Proteomes" id="UP000241848">
    <property type="component" value="Unassembled WGS sequence"/>
</dbReference>
<dbReference type="GO" id="GO:0004553">
    <property type="term" value="F:hydrolase activity, hydrolyzing O-glycosyl compounds"/>
    <property type="evidence" value="ECO:0007669"/>
    <property type="project" value="InterPro"/>
</dbReference>
<dbReference type="PANTHER" id="PTHR39160">
    <property type="entry name" value="CELL WALL-BINDING PROTEIN YOCH"/>
    <property type="match status" value="1"/>
</dbReference>
<evidence type="ECO:0000256" key="1">
    <source>
        <dbReference type="ARBA" id="ARBA00022729"/>
    </source>
</evidence>
<dbReference type="Gene3D" id="2.40.40.10">
    <property type="entry name" value="RlpA-like domain"/>
    <property type="match status" value="1"/>
</dbReference>
<feature type="domain" description="3D" evidence="3">
    <location>
        <begin position="72"/>
        <end position="140"/>
    </location>
</feature>
<dbReference type="PANTHER" id="PTHR39160:SF4">
    <property type="entry name" value="RESUSCITATION-PROMOTING FACTOR RPFB"/>
    <property type="match status" value="1"/>
</dbReference>
<dbReference type="AlphaFoldDB" id="A0A2T2WKN9"/>
<dbReference type="GO" id="GO:0019867">
    <property type="term" value="C:outer membrane"/>
    <property type="evidence" value="ECO:0007669"/>
    <property type="project" value="InterPro"/>
</dbReference>
<dbReference type="GO" id="GO:0009254">
    <property type="term" value="P:peptidoglycan turnover"/>
    <property type="evidence" value="ECO:0007669"/>
    <property type="project" value="InterPro"/>
</dbReference>
<evidence type="ECO:0000313" key="4">
    <source>
        <dbReference type="EMBL" id="PSR22776.1"/>
    </source>
</evidence>